<dbReference type="AlphaFoldDB" id="A0A5J4TNX7"/>
<dbReference type="EMBL" id="SNRW01028175">
    <property type="protein sequence ID" value="KAA6359572.1"/>
    <property type="molecule type" value="Genomic_DNA"/>
</dbReference>
<evidence type="ECO:0000313" key="1">
    <source>
        <dbReference type="EMBL" id="KAA6359572.1"/>
    </source>
</evidence>
<proteinExistence type="predicted"/>
<organism evidence="1 2">
    <name type="scientific">Streblomastix strix</name>
    <dbReference type="NCBI Taxonomy" id="222440"/>
    <lineage>
        <taxon>Eukaryota</taxon>
        <taxon>Metamonada</taxon>
        <taxon>Preaxostyla</taxon>
        <taxon>Oxymonadida</taxon>
        <taxon>Streblomastigidae</taxon>
        <taxon>Streblomastix</taxon>
    </lineage>
</organism>
<evidence type="ECO:0000313" key="2">
    <source>
        <dbReference type="Proteomes" id="UP000324800"/>
    </source>
</evidence>
<comment type="caution">
    <text evidence="1">The sequence shown here is derived from an EMBL/GenBank/DDBJ whole genome shotgun (WGS) entry which is preliminary data.</text>
</comment>
<sequence length="132" mass="14609">MAINAYLFNYISTVANVPVKFGFHECDVLQPNMREITEPSSMAKNHNGKENTVSSTNNSVGMVKRTGARGFEQIYYCYATNNFTGLISQLLMHFSSDNAYESGMPTADRMVTTLTSIGIDHGNPSKLKYPPV</sequence>
<accession>A0A5J4TNX7</accession>
<protein>
    <submittedName>
        <fullName evidence="1">Uncharacterized protein</fullName>
    </submittedName>
</protein>
<dbReference type="Proteomes" id="UP000324800">
    <property type="component" value="Unassembled WGS sequence"/>
</dbReference>
<gene>
    <name evidence="1" type="ORF">EZS28_044901</name>
</gene>
<feature type="non-terminal residue" evidence="1">
    <location>
        <position position="132"/>
    </location>
</feature>
<reference evidence="1 2" key="1">
    <citation type="submission" date="2019-03" db="EMBL/GenBank/DDBJ databases">
        <title>Single cell metagenomics reveals metabolic interactions within the superorganism composed of flagellate Streblomastix strix and complex community of Bacteroidetes bacteria on its surface.</title>
        <authorList>
            <person name="Treitli S.C."/>
            <person name="Kolisko M."/>
            <person name="Husnik F."/>
            <person name="Keeling P."/>
            <person name="Hampl V."/>
        </authorList>
    </citation>
    <scope>NUCLEOTIDE SEQUENCE [LARGE SCALE GENOMIC DNA]</scope>
    <source>
        <strain evidence="1">ST1C</strain>
    </source>
</reference>
<name>A0A5J4TNX7_9EUKA</name>